<dbReference type="AlphaFoldDB" id="A0A1I1N1K7"/>
<dbReference type="EMBL" id="FOLD01000012">
    <property type="protein sequence ID" value="SFC91574.1"/>
    <property type="molecule type" value="Genomic_DNA"/>
</dbReference>
<sequence>MNMSTMEQAREARDIAASQLDEIPGVQVVGVGLTKRDGGYAVKVNLEHAAPAGAIRPDMTVCGVPVVVEVVGEIVSG</sequence>
<dbReference type="Proteomes" id="UP000198639">
    <property type="component" value="Unassembled WGS sequence"/>
</dbReference>
<evidence type="ECO:0000313" key="2">
    <source>
        <dbReference type="Proteomes" id="UP000198639"/>
    </source>
</evidence>
<gene>
    <name evidence="1" type="ORF">SAMN05216204_11250</name>
</gene>
<reference evidence="2" key="1">
    <citation type="submission" date="2016-10" db="EMBL/GenBank/DDBJ databases">
        <authorList>
            <person name="Varghese N."/>
            <person name="Submissions S."/>
        </authorList>
    </citation>
    <scope>NUCLEOTIDE SEQUENCE [LARGE SCALE GENOMIC DNA]</scope>
    <source>
        <strain evidence="2">CGMCC 1.12041</strain>
    </source>
</reference>
<dbReference type="STRING" id="1164594.SAMN05216204_11250"/>
<dbReference type="OrthoDB" id="4829751at2"/>
<name>A0A1I1N1K7_9BURK</name>
<accession>A0A1I1N1K7</accession>
<protein>
    <submittedName>
        <fullName evidence="1">Uncharacterized protein</fullName>
    </submittedName>
</protein>
<proteinExistence type="predicted"/>
<organism evidence="1 2">
    <name type="scientific">Massilia yuzhufengensis</name>
    <dbReference type="NCBI Taxonomy" id="1164594"/>
    <lineage>
        <taxon>Bacteria</taxon>
        <taxon>Pseudomonadati</taxon>
        <taxon>Pseudomonadota</taxon>
        <taxon>Betaproteobacteria</taxon>
        <taxon>Burkholderiales</taxon>
        <taxon>Oxalobacteraceae</taxon>
        <taxon>Telluria group</taxon>
        <taxon>Massilia</taxon>
    </lineage>
</organism>
<keyword evidence="2" id="KW-1185">Reference proteome</keyword>
<evidence type="ECO:0000313" key="1">
    <source>
        <dbReference type="EMBL" id="SFC91574.1"/>
    </source>
</evidence>
<dbReference type="RefSeq" id="WP_143084575.1">
    <property type="nucleotide sequence ID" value="NZ_FOLD01000012.1"/>
</dbReference>